<sequence>MASTSGATSLKRKNGNIIVDPDTLKTIEDAKKPKIHLNSDKKFSCIASIMDMHNEIIKIAFSYRKCGNKHNCRQPHNQHYIYRTQCKLSICQGHQICQYLIKFHKIKKTKATSYQIHYKGKDYSIPNDTKEKIWLAILTRNGLEYKDFEQNDEKSWYGTISRHVFS</sequence>
<dbReference type="EMBL" id="CAJOBZ010000070">
    <property type="protein sequence ID" value="CAF4947047.1"/>
    <property type="molecule type" value="Genomic_DNA"/>
</dbReference>
<reference evidence="1" key="1">
    <citation type="submission" date="2021-02" db="EMBL/GenBank/DDBJ databases">
        <authorList>
            <person name="Steward A R."/>
        </authorList>
    </citation>
    <scope>NUCLEOTIDE SEQUENCE</scope>
</reference>
<organism evidence="1 2">
    <name type="scientific">Pieris macdunnoughi</name>
    <dbReference type="NCBI Taxonomy" id="345717"/>
    <lineage>
        <taxon>Eukaryota</taxon>
        <taxon>Metazoa</taxon>
        <taxon>Ecdysozoa</taxon>
        <taxon>Arthropoda</taxon>
        <taxon>Hexapoda</taxon>
        <taxon>Insecta</taxon>
        <taxon>Pterygota</taxon>
        <taxon>Neoptera</taxon>
        <taxon>Endopterygota</taxon>
        <taxon>Lepidoptera</taxon>
        <taxon>Glossata</taxon>
        <taxon>Ditrysia</taxon>
        <taxon>Papilionoidea</taxon>
        <taxon>Pieridae</taxon>
        <taxon>Pierinae</taxon>
        <taxon>Pieris</taxon>
    </lineage>
</organism>
<dbReference type="AlphaFoldDB" id="A0A821XT96"/>
<dbReference type="Proteomes" id="UP000663880">
    <property type="component" value="Unassembled WGS sequence"/>
</dbReference>
<proteinExistence type="predicted"/>
<keyword evidence="2" id="KW-1185">Reference proteome</keyword>
<evidence type="ECO:0000313" key="1">
    <source>
        <dbReference type="EMBL" id="CAF4947047.1"/>
    </source>
</evidence>
<protein>
    <submittedName>
        <fullName evidence="1">Uncharacterized protein</fullName>
    </submittedName>
</protein>
<comment type="caution">
    <text evidence="1">The sequence shown here is derived from an EMBL/GenBank/DDBJ whole genome shotgun (WGS) entry which is preliminary data.</text>
</comment>
<gene>
    <name evidence="1" type="ORF">PMACD_LOCUS15280</name>
</gene>
<name>A0A821XT96_9NEOP</name>
<evidence type="ECO:0000313" key="2">
    <source>
        <dbReference type="Proteomes" id="UP000663880"/>
    </source>
</evidence>
<dbReference type="OrthoDB" id="7486222at2759"/>
<accession>A0A821XT96</accession>